<protein>
    <submittedName>
        <fullName evidence="1">Dihydroxyacetone phosphate acyltransferase-like protein</fullName>
    </submittedName>
</protein>
<accession>A0A498P000</accession>
<dbReference type="Proteomes" id="UP000290572">
    <property type="component" value="Unassembled WGS sequence"/>
</dbReference>
<evidence type="ECO:0000313" key="2">
    <source>
        <dbReference type="Proteomes" id="UP000290572"/>
    </source>
</evidence>
<keyword evidence="2" id="KW-1185">Reference proteome</keyword>
<proteinExistence type="predicted"/>
<dbReference type="AlphaFoldDB" id="A0A498P000"/>
<keyword evidence="1" id="KW-0012">Acyltransferase</keyword>
<name>A0A498P000_LABRO</name>
<keyword evidence="1" id="KW-0808">Transferase</keyword>
<comment type="caution">
    <text evidence="1">The sequence shown here is derived from an EMBL/GenBank/DDBJ whole genome shotgun (WGS) entry which is preliminary data.</text>
</comment>
<dbReference type="GO" id="GO:0016746">
    <property type="term" value="F:acyltransferase activity"/>
    <property type="evidence" value="ECO:0007669"/>
    <property type="project" value="UniProtKB-KW"/>
</dbReference>
<gene>
    <name evidence="1" type="ORF">ROHU_001977</name>
</gene>
<organism evidence="1 2">
    <name type="scientific">Labeo rohita</name>
    <name type="common">Indian major carp</name>
    <name type="synonym">Cyprinus rohita</name>
    <dbReference type="NCBI Taxonomy" id="84645"/>
    <lineage>
        <taxon>Eukaryota</taxon>
        <taxon>Metazoa</taxon>
        <taxon>Chordata</taxon>
        <taxon>Craniata</taxon>
        <taxon>Vertebrata</taxon>
        <taxon>Euteleostomi</taxon>
        <taxon>Actinopterygii</taxon>
        <taxon>Neopterygii</taxon>
        <taxon>Teleostei</taxon>
        <taxon>Ostariophysi</taxon>
        <taxon>Cypriniformes</taxon>
        <taxon>Cyprinidae</taxon>
        <taxon>Labeoninae</taxon>
        <taxon>Labeonini</taxon>
        <taxon>Labeo</taxon>
    </lineage>
</organism>
<evidence type="ECO:0000313" key="1">
    <source>
        <dbReference type="EMBL" id="RXN37525.1"/>
    </source>
</evidence>
<reference evidence="1 2" key="1">
    <citation type="submission" date="2018-03" db="EMBL/GenBank/DDBJ databases">
        <title>Draft genome sequence of Rohu Carp (Labeo rohita).</title>
        <authorList>
            <person name="Das P."/>
            <person name="Kushwaha B."/>
            <person name="Joshi C.G."/>
            <person name="Kumar D."/>
            <person name="Nagpure N.S."/>
            <person name="Sahoo L."/>
            <person name="Das S.P."/>
            <person name="Bit A."/>
            <person name="Patnaik S."/>
            <person name="Meher P.K."/>
            <person name="Jayasankar P."/>
            <person name="Koringa P.G."/>
            <person name="Patel N.V."/>
            <person name="Hinsu A.T."/>
            <person name="Kumar R."/>
            <person name="Pandey M."/>
            <person name="Agarwal S."/>
            <person name="Srivastava S."/>
            <person name="Singh M."/>
            <person name="Iquebal M.A."/>
            <person name="Jaiswal S."/>
            <person name="Angadi U.B."/>
            <person name="Kumar N."/>
            <person name="Raza M."/>
            <person name="Shah T.M."/>
            <person name="Rai A."/>
            <person name="Jena J.K."/>
        </authorList>
    </citation>
    <scope>NUCLEOTIDE SEQUENCE [LARGE SCALE GENOMIC DNA]</scope>
    <source>
        <strain evidence="1">DASCIFA01</strain>
        <tissue evidence="1">Testis</tissue>
    </source>
</reference>
<sequence length="144" mass="16191">MDMCLADIRSAEKVWFLNTPMSRTGHFGDTVENFAQHFSVAQKKTEVIKHILSWQEAAASTWPQHLSLLVGKGGPLHPPALQQPPAKWQHEAGSRQPAPLIQTNAKPRKSSILQTMSSSSITLGSQTWWSIWCQAFTRCVRENR</sequence>
<dbReference type="EMBL" id="QBIY01005751">
    <property type="protein sequence ID" value="RXN37525.1"/>
    <property type="molecule type" value="Genomic_DNA"/>
</dbReference>